<dbReference type="AlphaFoldDB" id="A0A0R1VVF3"/>
<feature type="transmembrane region" description="Helical" evidence="8">
    <location>
        <begin position="131"/>
        <end position="153"/>
    </location>
</feature>
<evidence type="ECO:0000256" key="6">
    <source>
        <dbReference type="ARBA" id="ARBA00022989"/>
    </source>
</evidence>
<keyword evidence="10" id="KW-1185">Reference proteome</keyword>
<gene>
    <name evidence="9" type="ORF">FD41_GL000385</name>
</gene>
<keyword evidence="4" id="KW-1003">Cell membrane</keyword>
<dbReference type="InterPro" id="IPR037294">
    <property type="entry name" value="ABC_BtuC-like"/>
</dbReference>
<comment type="caution">
    <text evidence="9">The sequence shown here is derived from an EMBL/GenBank/DDBJ whole genome shotgun (WGS) entry which is preliminary data.</text>
</comment>
<feature type="transmembrane region" description="Helical" evidence="8">
    <location>
        <begin position="99"/>
        <end position="119"/>
    </location>
</feature>
<accession>A0A0R1VVF3</accession>
<evidence type="ECO:0000256" key="4">
    <source>
        <dbReference type="ARBA" id="ARBA00022475"/>
    </source>
</evidence>
<dbReference type="FunFam" id="1.10.3470.10:FF:000001">
    <property type="entry name" value="Vitamin B12 ABC transporter permease BtuC"/>
    <property type="match status" value="1"/>
</dbReference>
<dbReference type="EMBL" id="AZFY01000096">
    <property type="protein sequence ID" value="KRM07428.1"/>
    <property type="molecule type" value="Genomic_DNA"/>
</dbReference>
<evidence type="ECO:0000313" key="9">
    <source>
        <dbReference type="EMBL" id="KRM07428.1"/>
    </source>
</evidence>
<evidence type="ECO:0000256" key="7">
    <source>
        <dbReference type="ARBA" id="ARBA00023136"/>
    </source>
</evidence>
<dbReference type="Gene3D" id="1.10.3470.10">
    <property type="entry name" value="ABC transporter involved in vitamin B12 uptake, BtuC"/>
    <property type="match status" value="1"/>
</dbReference>
<evidence type="ECO:0000256" key="8">
    <source>
        <dbReference type="SAM" id="Phobius"/>
    </source>
</evidence>
<feature type="transmembrane region" description="Helical" evidence="8">
    <location>
        <begin position="47"/>
        <end position="64"/>
    </location>
</feature>
<dbReference type="GO" id="GO:0033214">
    <property type="term" value="P:siderophore-iron import into cell"/>
    <property type="evidence" value="ECO:0007669"/>
    <property type="project" value="TreeGrafter"/>
</dbReference>
<proteinExistence type="inferred from homology"/>
<feature type="transmembrane region" description="Helical" evidence="8">
    <location>
        <begin position="260"/>
        <end position="278"/>
    </location>
</feature>
<feature type="transmembrane region" description="Helical" evidence="8">
    <location>
        <begin position="290"/>
        <end position="309"/>
    </location>
</feature>
<evidence type="ECO:0000313" key="10">
    <source>
        <dbReference type="Proteomes" id="UP000051966"/>
    </source>
</evidence>
<keyword evidence="3" id="KW-0813">Transport</keyword>
<reference evidence="9 10" key="1">
    <citation type="journal article" date="2015" name="Genome Announc.">
        <title>Expanding the biotechnology potential of lactobacilli through comparative genomics of 213 strains and associated genera.</title>
        <authorList>
            <person name="Sun Z."/>
            <person name="Harris H.M."/>
            <person name="McCann A."/>
            <person name="Guo C."/>
            <person name="Argimon S."/>
            <person name="Zhang W."/>
            <person name="Yang X."/>
            <person name="Jeffery I.B."/>
            <person name="Cooney J.C."/>
            <person name="Kagawa T.F."/>
            <person name="Liu W."/>
            <person name="Song Y."/>
            <person name="Salvetti E."/>
            <person name="Wrobel A."/>
            <person name="Rasinkangas P."/>
            <person name="Parkhill J."/>
            <person name="Rea M.C."/>
            <person name="O'Sullivan O."/>
            <person name="Ritari J."/>
            <person name="Douillard F.P."/>
            <person name="Paul Ross R."/>
            <person name="Yang R."/>
            <person name="Briner A.E."/>
            <person name="Felis G.E."/>
            <person name="de Vos W.M."/>
            <person name="Barrangou R."/>
            <person name="Klaenhammer T.R."/>
            <person name="Caufield P.W."/>
            <person name="Cui Y."/>
            <person name="Zhang H."/>
            <person name="O'Toole P.W."/>
        </authorList>
    </citation>
    <scope>NUCLEOTIDE SEQUENCE [LARGE SCALE GENOMIC DNA]</scope>
    <source>
        <strain evidence="9 10">DSM 18382</strain>
    </source>
</reference>
<dbReference type="CDD" id="cd06550">
    <property type="entry name" value="TM_ABC_iron-siderophores_like"/>
    <property type="match status" value="1"/>
</dbReference>
<protein>
    <submittedName>
        <fullName evidence="9">Iron ABC transporter permease</fullName>
    </submittedName>
</protein>
<dbReference type="PANTHER" id="PTHR30472:SF70">
    <property type="entry name" value="MOLYBDATE IMPORT SYSTEM PERMEASE PROTEIN MOLB"/>
    <property type="match status" value="1"/>
</dbReference>
<evidence type="ECO:0000256" key="5">
    <source>
        <dbReference type="ARBA" id="ARBA00022692"/>
    </source>
</evidence>
<dbReference type="GO" id="GO:0005886">
    <property type="term" value="C:plasma membrane"/>
    <property type="evidence" value="ECO:0007669"/>
    <property type="project" value="UniProtKB-SubCell"/>
</dbReference>
<evidence type="ECO:0000256" key="3">
    <source>
        <dbReference type="ARBA" id="ARBA00022448"/>
    </source>
</evidence>
<dbReference type="PANTHER" id="PTHR30472">
    <property type="entry name" value="FERRIC ENTEROBACTIN TRANSPORT SYSTEM PERMEASE PROTEIN"/>
    <property type="match status" value="1"/>
</dbReference>
<comment type="similarity">
    <text evidence="2">Belongs to the binding-protein-dependent transport system permease family. FecCD subfamily.</text>
</comment>
<dbReference type="GO" id="GO:0022857">
    <property type="term" value="F:transmembrane transporter activity"/>
    <property type="evidence" value="ECO:0007669"/>
    <property type="project" value="InterPro"/>
</dbReference>
<dbReference type="Proteomes" id="UP000051966">
    <property type="component" value="Unassembled WGS sequence"/>
</dbReference>
<feature type="transmembrane region" description="Helical" evidence="8">
    <location>
        <begin position="221"/>
        <end position="248"/>
    </location>
</feature>
<comment type="subcellular location">
    <subcellularLocation>
        <location evidence="1">Cell membrane</location>
        <topology evidence="1">Multi-pass membrane protein</topology>
    </subcellularLocation>
</comment>
<dbReference type="Pfam" id="PF01032">
    <property type="entry name" value="FecCD"/>
    <property type="match status" value="1"/>
</dbReference>
<name>A0A0R1VVF3_9LACO</name>
<keyword evidence="7 8" id="KW-0472">Membrane</keyword>
<keyword evidence="6 8" id="KW-1133">Transmembrane helix</keyword>
<feature type="transmembrane region" description="Helical" evidence="8">
    <location>
        <begin position="173"/>
        <end position="194"/>
    </location>
</feature>
<keyword evidence="5 8" id="KW-0812">Transmembrane</keyword>
<organism evidence="9 10">
    <name type="scientific">Lentilactobacillus farraginis DSM 18382 = JCM 14108</name>
    <dbReference type="NCBI Taxonomy" id="1423743"/>
    <lineage>
        <taxon>Bacteria</taxon>
        <taxon>Bacillati</taxon>
        <taxon>Bacillota</taxon>
        <taxon>Bacilli</taxon>
        <taxon>Lactobacillales</taxon>
        <taxon>Lactobacillaceae</taxon>
        <taxon>Lentilactobacillus</taxon>
    </lineage>
</organism>
<sequence length="315" mass="33316">MIIGMLIALSVGRYELSLRQVFGILTNTIPSTAVNQNVVLNIRLPRVLAAAGIGAALALSGTAYQGIFQNPLVSPDLLGVSNGAAVGAALAILLNFQPWAIQILAFIFGISAVLLTMSIPKLMHQRTTLTLVLAGIIVSGLMQACLGLIKYLVDPDSQLQSIVFWQLGSLAKVTLTNLLTTLPLLIIGTIILCIMRWRLTVISLGDSAAGSLGINLRFERLLIILCATILTAASVCISGTIGWIGLVVPHVARLIIGPNPRYALPLAGLVGALFLVIVDTLARTISAGEIPLSILTGFIGTPIFIYILLSKRVKL</sequence>
<dbReference type="SUPFAM" id="SSF81345">
    <property type="entry name" value="ABC transporter involved in vitamin B12 uptake, BtuC"/>
    <property type="match status" value="1"/>
</dbReference>
<evidence type="ECO:0000256" key="2">
    <source>
        <dbReference type="ARBA" id="ARBA00007935"/>
    </source>
</evidence>
<dbReference type="InterPro" id="IPR000522">
    <property type="entry name" value="ABC_transptr_permease_BtuC"/>
</dbReference>
<dbReference type="PATRIC" id="fig|1423743.5.peg.399"/>
<evidence type="ECO:0000256" key="1">
    <source>
        <dbReference type="ARBA" id="ARBA00004651"/>
    </source>
</evidence>